<organism evidence="1 2">
    <name type="scientific">Scytonema hofmannii PCC 7110</name>
    <dbReference type="NCBI Taxonomy" id="128403"/>
    <lineage>
        <taxon>Bacteria</taxon>
        <taxon>Bacillati</taxon>
        <taxon>Cyanobacteriota</taxon>
        <taxon>Cyanophyceae</taxon>
        <taxon>Nostocales</taxon>
        <taxon>Scytonemataceae</taxon>
        <taxon>Scytonema</taxon>
    </lineage>
</organism>
<dbReference type="Proteomes" id="UP000076925">
    <property type="component" value="Unassembled WGS sequence"/>
</dbReference>
<dbReference type="EMBL" id="ANNX02000012">
    <property type="protein sequence ID" value="KYC43980.1"/>
    <property type="molecule type" value="Genomic_DNA"/>
</dbReference>
<dbReference type="RefSeq" id="WP_017741266.1">
    <property type="nucleotide sequence ID" value="NZ_KQ976354.1"/>
</dbReference>
<reference evidence="1 2" key="1">
    <citation type="journal article" date="2013" name="Genome Biol. Evol.">
        <title>Genomes of Stigonematalean cyanobacteria (subsection V) and the evolution of oxygenic photosynthesis from prokaryotes to plastids.</title>
        <authorList>
            <person name="Dagan T."/>
            <person name="Roettger M."/>
            <person name="Stucken K."/>
            <person name="Landan G."/>
            <person name="Koch R."/>
            <person name="Major P."/>
            <person name="Gould S.B."/>
            <person name="Goremykin V.V."/>
            <person name="Rippka R."/>
            <person name="Tandeau de Marsac N."/>
            <person name="Gugger M."/>
            <person name="Lockhart P.J."/>
            <person name="Allen J.F."/>
            <person name="Brune I."/>
            <person name="Maus I."/>
            <person name="Puhler A."/>
            <person name="Martin W.F."/>
        </authorList>
    </citation>
    <scope>NUCLEOTIDE SEQUENCE [LARGE SCALE GENOMIC DNA]</scope>
    <source>
        <strain evidence="1 2">PCC 7110</strain>
    </source>
</reference>
<dbReference type="AlphaFoldDB" id="A0A139XH13"/>
<protein>
    <submittedName>
        <fullName evidence="1">Uncharacterized protein</fullName>
    </submittedName>
</protein>
<proteinExistence type="predicted"/>
<gene>
    <name evidence="1" type="ORF">WA1_02205</name>
</gene>
<keyword evidence="2" id="KW-1185">Reference proteome</keyword>
<comment type="caution">
    <text evidence="1">The sequence shown here is derived from an EMBL/GenBank/DDBJ whole genome shotgun (WGS) entry which is preliminary data.</text>
</comment>
<evidence type="ECO:0000313" key="2">
    <source>
        <dbReference type="Proteomes" id="UP000076925"/>
    </source>
</evidence>
<dbReference type="OrthoDB" id="9894537at2"/>
<sequence length="76" mass="8176">MVSSFNDVINEALNSGDPKKVLEGVVANAIIQAGYELISFNKEVGLNGAIGEIDVETTNVIIEVTTQTSRKLKQIQ</sequence>
<evidence type="ECO:0000313" key="1">
    <source>
        <dbReference type="EMBL" id="KYC43980.1"/>
    </source>
</evidence>
<accession>A0A139XH13</accession>
<name>A0A139XH13_9CYAN</name>